<reference evidence="2 3" key="1">
    <citation type="submission" date="2018-06" db="EMBL/GenBank/DDBJ databases">
        <authorList>
            <consortium name="Pathogen Informatics"/>
            <person name="Doyle S."/>
        </authorList>
    </citation>
    <scope>NUCLEOTIDE SEQUENCE [LARGE SCALE GENOMIC DNA]</scope>
    <source>
        <strain evidence="2 3">NCTC9504</strain>
    </source>
</reference>
<proteinExistence type="predicted"/>
<accession>A0A377Z5B4</accession>
<dbReference type="Proteomes" id="UP000254020">
    <property type="component" value="Unassembled WGS sequence"/>
</dbReference>
<evidence type="ECO:0000313" key="2">
    <source>
        <dbReference type="EMBL" id="STU61359.1"/>
    </source>
</evidence>
<sequence>MAKKRTAAPPASGGVKQRAQKITSEEMRRLHAGRSGPAEIISRWRRRARHSHADDGAGYPRGAVSSATTDRGDRGGNEINMSDQPVRFGFHSLSDPYRAGGGRAPVDVLSTANSISVSQRERNGLRGNQEFRPRAYARLAGRGGETGRDKAISVALSRAVR</sequence>
<evidence type="ECO:0000313" key="3">
    <source>
        <dbReference type="Proteomes" id="UP000254020"/>
    </source>
</evidence>
<feature type="region of interest" description="Disordered" evidence="1">
    <location>
        <begin position="1"/>
        <end position="84"/>
    </location>
</feature>
<evidence type="ECO:0000256" key="1">
    <source>
        <dbReference type="SAM" id="MobiDB-lite"/>
    </source>
</evidence>
<gene>
    <name evidence="2" type="ORF">NCTC9504_01436</name>
</gene>
<dbReference type="AlphaFoldDB" id="A0A377Z5B4"/>
<organism evidence="2 3">
    <name type="scientific">Klebsiella pneumoniae subsp. pneumoniae</name>
    <dbReference type="NCBI Taxonomy" id="72407"/>
    <lineage>
        <taxon>Bacteria</taxon>
        <taxon>Pseudomonadati</taxon>
        <taxon>Pseudomonadota</taxon>
        <taxon>Gammaproteobacteria</taxon>
        <taxon>Enterobacterales</taxon>
        <taxon>Enterobacteriaceae</taxon>
        <taxon>Klebsiella/Raoultella group</taxon>
        <taxon>Klebsiella</taxon>
        <taxon>Klebsiella pneumoniae complex</taxon>
    </lineage>
</organism>
<protein>
    <submittedName>
        <fullName evidence="2">Uncharacterized protein</fullName>
    </submittedName>
</protein>
<dbReference type="EMBL" id="UGMA01000005">
    <property type="protein sequence ID" value="STU61359.1"/>
    <property type="molecule type" value="Genomic_DNA"/>
</dbReference>
<name>A0A377Z5B4_KLEPN</name>